<reference evidence="1 2" key="1">
    <citation type="submission" date="2016-01" db="EMBL/GenBank/DDBJ databases">
        <authorList>
            <person name="Brown R."/>
        </authorList>
    </citation>
    <scope>NUCLEOTIDE SEQUENCE [LARGE SCALE GENOMIC DNA]</scope>
    <source>
        <strain evidence="1">Sporomusa sphaeroides DSM 2875</strain>
    </source>
</reference>
<dbReference type="RefSeq" id="WP_075758080.1">
    <property type="nucleotide sequence ID" value="NZ_CP146991.1"/>
</dbReference>
<proteinExistence type="predicted"/>
<evidence type="ECO:0000313" key="1">
    <source>
        <dbReference type="EMBL" id="CVK20669.1"/>
    </source>
</evidence>
<dbReference type="Proteomes" id="UP000245702">
    <property type="component" value="Unassembled WGS sequence"/>
</dbReference>
<protein>
    <submittedName>
        <fullName evidence="1">Uncharacterized protein</fullName>
    </submittedName>
</protein>
<organism evidence="1 2">
    <name type="scientific">Sporomusa sphaeroides DSM 2875</name>
    <dbReference type="NCBI Taxonomy" id="1337886"/>
    <lineage>
        <taxon>Bacteria</taxon>
        <taxon>Bacillati</taxon>
        <taxon>Bacillota</taxon>
        <taxon>Negativicutes</taxon>
        <taxon>Selenomonadales</taxon>
        <taxon>Sporomusaceae</taxon>
        <taxon>Sporomusa</taxon>
    </lineage>
</organism>
<dbReference type="EMBL" id="FCOW01000021">
    <property type="protein sequence ID" value="CVK20669.1"/>
    <property type="molecule type" value="Genomic_DNA"/>
</dbReference>
<sequence>MTNNKPNTQMTLEFLNNLYQKVDDRYYKIVDADKTLGDEKGYRNFPEFVEALAQENYLHGKNIVNYIGNGRKMNYHNPFENCRLAMIDSSNILYLSAGIKYRDVAGKDTAAARQDVLKVAVSLPLKPTAIVDSGVSIQLYWKMDGYHCLSYSYEDLDEYGSSFFISNRETCVLVDAFWLMVNEYAYEAGFQLDNTAVDIDWYEDVCSIDFYALLPGFVHRFFNKETHKVEEFMVQTIEMNDNCYSDDELVSCIENWICSISAYSEANIEEELLRKFIQGYIDGGILYYTLVEALPKTWAIPYKRRGIELSVYAEEAEEWLRQAEADDLVDKEDFYFLYSKEEQASMRMADADDWE</sequence>
<keyword evidence="2" id="KW-1185">Reference proteome</keyword>
<evidence type="ECO:0000313" key="2">
    <source>
        <dbReference type="Proteomes" id="UP000245702"/>
    </source>
</evidence>
<gene>
    <name evidence="1" type="ORF">SSPH_03337</name>
</gene>
<accession>A0ABM9W6M6</accession>
<name>A0ABM9W6M6_9FIRM</name>
<comment type="caution">
    <text evidence="1">The sequence shown here is derived from an EMBL/GenBank/DDBJ whole genome shotgun (WGS) entry which is preliminary data.</text>
</comment>